<dbReference type="GO" id="GO:0003904">
    <property type="term" value="F:deoxyribodipyrimidine photo-lyase activity"/>
    <property type="evidence" value="ECO:0007669"/>
    <property type="project" value="UniProtKB-EC"/>
</dbReference>
<evidence type="ECO:0000256" key="10">
    <source>
        <dbReference type="ARBA" id="ARBA00059220"/>
    </source>
</evidence>
<keyword evidence="17" id="KW-1185">Reference proteome</keyword>
<evidence type="ECO:0000313" key="17">
    <source>
        <dbReference type="Proteomes" id="UP001161422"/>
    </source>
</evidence>
<feature type="binding site" evidence="12">
    <location>
        <begin position="270"/>
        <end position="277"/>
    </location>
    <ligand>
        <name>FAD</name>
        <dbReference type="ChEBI" id="CHEBI:57692"/>
    </ligand>
</feature>
<dbReference type="Gene3D" id="1.25.40.80">
    <property type="match status" value="1"/>
</dbReference>
<dbReference type="InterPro" id="IPR006050">
    <property type="entry name" value="DNA_photolyase_N"/>
</dbReference>
<dbReference type="GO" id="GO:0009416">
    <property type="term" value="P:response to light stimulus"/>
    <property type="evidence" value="ECO:0007669"/>
    <property type="project" value="TreeGrafter"/>
</dbReference>
<dbReference type="InterPro" id="IPR036134">
    <property type="entry name" value="Crypto/Photolyase_FAD-like_sf"/>
</dbReference>
<dbReference type="InterPro" id="IPR018394">
    <property type="entry name" value="DNA_photolyase_1_CS_C"/>
</dbReference>
<dbReference type="GO" id="GO:0071949">
    <property type="term" value="F:FAD binding"/>
    <property type="evidence" value="ECO:0007669"/>
    <property type="project" value="TreeGrafter"/>
</dbReference>
<dbReference type="Proteomes" id="UP001161422">
    <property type="component" value="Unassembled WGS sequence"/>
</dbReference>
<comment type="similarity">
    <text evidence="14">Belongs to the DNA photolyase family.</text>
</comment>
<reference evidence="16" key="2">
    <citation type="submission" date="2023-01" db="EMBL/GenBank/DDBJ databases">
        <title>Draft genome sequence of Paraferrimonas sedimenticola strain NBRC 101628.</title>
        <authorList>
            <person name="Sun Q."/>
            <person name="Mori K."/>
        </authorList>
    </citation>
    <scope>NUCLEOTIDE SEQUENCE</scope>
    <source>
        <strain evidence="16">NBRC 101628</strain>
    </source>
</reference>
<evidence type="ECO:0000313" key="16">
    <source>
        <dbReference type="EMBL" id="GLP96965.1"/>
    </source>
</evidence>
<dbReference type="PANTHER" id="PTHR11455">
    <property type="entry name" value="CRYPTOCHROME"/>
    <property type="match status" value="1"/>
</dbReference>
<keyword evidence="5 12" id="KW-0285">Flavoprotein</keyword>
<comment type="cofactor">
    <cofactor evidence="1">
        <name>(6R)-5,10-methylene-5,6,7,8-tetrahydrofolate</name>
        <dbReference type="ChEBI" id="CHEBI:15636"/>
    </cofactor>
</comment>
<evidence type="ECO:0000256" key="3">
    <source>
        <dbReference type="ARBA" id="ARBA00013149"/>
    </source>
</evidence>
<evidence type="ECO:0000259" key="15">
    <source>
        <dbReference type="PROSITE" id="PS51645"/>
    </source>
</evidence>
<dbReference type="GO" id="GO:0003677">
    <property type="term" value="F:DNA binding"/>
    <property type="evidence" value="ECO:0007669"/>
    <property type="project" value="TreeGrafter"/>
</dbReference>
<dbReference type="SUPFAM" id="SSF52425">
    <property type="entry name" value="Cryptochrome/photolyase, N-terminal domain"/>
    <property type="match status" value="1"/>
</dbReference>
<gene>
    <name evidence="16" type="primary">phrB</name>
    <name evidence="16" type="ORF">GCM10007895_22710</name>
</gene>
<dbReference type="NCBIfam" id="NF007955">
    <property type="entry name" value="PRK10674.1"/>
    <property type="match status" value="1"/>
</dbReference>
<evidence type="ECO:0000256" key="13">
    <source>
        <dbReference type="PIRSR" id="PIRSR602081-2"/>
    </source>
</evidence>
<comment type="cofactor">
    <cofactor evidence="12">
        <name>FAD</name>
        <dbReference type="ChEBI" id="CHEBI:57692"/>
    </cofactor>
    <text evidence="12">Binds 1 FAD per subunit.</text>
</comment>
<keyword evidence="7 14" id="KW-0157">Chromophore</keyword>
<dbReference type="SUPFAM" id="SSF48173">
    <property type="entry name" value="Cryptochrome/photolyase FAD-binding domain"/>
    <property type="match status" value="1"/>
</dbReference>
<comment type="catalytic activity">
    <reaction evidence="9">
        <text>cyclobutadipyrimidine (in DNA) = 2 pyrimidine residues (in DNA).</text>
        <dbReference type="EC" id="4.1.99.3"/>
    </reaction>
</comment>
<accession>A0AA37RWF4</accession>
<feature type="binding site" evidence="12">
    <location>
        <position position="216"/>
    </location>
    <ligand>
        <name>FAD</name>
        <dbReference type="ChEBI" id="CHEBI:57692"/>
    </ligand>
</feature>
<dbReference type="PRINTS" id="PR00147">
    <property type="entry name" value="DNAPHOTLYASE"/>
</dbReference>
<dbReference type="InterPro" id="IPR014729">
    <property type="entry name" value="Rossmann-like_a/b/a_fold"/>
</dbReference>
<dbReference type="Gene3D" id="3.40.50.620">
    <property type="entry name" value="HUPs"/>
    <property type="match status" value="1"/>
</dbReference>
<dbReference type="Pfam" id="PF00875">
    <property type="entry name" value="DNA_photolyase"/>
    <property type="match status" value="1"/>
</dbReference>
<dbReference type="GO" id="GO:0000719">
    <property type="term" value="P:photoreactive repair"/>
    <property type="evidence" value="ECO:0007669"/>
    <property type="project" value="UniProtKB-ARBA"/>
</dbReference>
<evidence type="ECO:0000256" key="12">
    <source>
        <dbReference type="PIRSR" id="PIRSR602081-1"/>
    </source>
</evidence>
<feature type="site" description="Electron transfer via tryptophanyl radical" evidence="13">
    <location>
        <position position="378"/>
    </location>
</feature>
<evidence type="ECO:0000256" key="1">
    <source>
        <dbReference type="ARBA" id="ARBA00001932"/>
    </source>
</evidence>
<protein>
    <recommendedName>
        <fullName evidence="4">Deoxyribodipyrimidine photo-lyase</fullName>
        <ecNumber evidence="3">4.1.99.3</ecNumber>
    </recommendedName>
    <alternativeName>
        <fullName evidence="8">DNA photolyase</fullName>
    </alternativeName>
    <alternativeName>
        <fullName evidence="11">Photoreactivating enzyme</fullName>
    </alternativeName>
</protein>
<dbReference type="EMBL" id="BSNC01000005">
    <property type="protein sequence ID" value="GLP96965.1"/>
    <property type="molecule type" value="Genomic_DNA"/>
</dbReference>
<evidence type="ECO:0000256" key="9">
    <source>
        <dbReference type="ARBA" id="ARBA00033999"/>
    </source>
</evidence>
<evidence type="ECO:0000256" key="8">
    <source>
        <dbReference type="ARBA" id="ARBA00031671"/>
    </source>
</evidence>
<dbReference type="RefSeq" id="WP_095504273.1">
    <property type="nucleotide sequence ID" value="NZ_BSNC01000005.1"/>
</dbReference>
<evidence type="ECO:0000256" key="5">
    <source>
        <dbReference type="ARBA" id="ARBA00022630"/>
    </source>
</evidence>
<dbReference type="PROSITE" id="PS51645">
    <property type="entry name" value="PHR_CRY_ALPHA_BETA"/>
    <property type="match status" value="1"/>
</dbReference>
<evidence type="ECO:0000256" key="11">
    <source>
        <dbReference type="ARBA" id="ARBA00083107"/>
    </source>
</evidence>
<dbReference type="PROSITE" id="PS00691">
    <property type="entry name" value="DNA_PHOTOLYASES_1_2"/>
    <property type="match status" value="1"/>
</dbReference>
<sequence length="462" mass="52326">MYQCVWYRKDLRVGDHPALTQAMQQGPTVALFVHTPEQWQQHHMATRQRHFIESNLVALRAQLAELNVPLLEVNWQDFANTEQNLANWCQANQIGAVHCHQEPELNERRRDAAVSERLSAVGIDFHQYHGDCLLPYGAVTNQSGAMYRRFTPYRNAAVKLMAGQAMTVLPVPVAQAPLSVKSQELAKDHQDLLWPAGEGEASKRLTAFAVAKAVDYQTARDTPSIDGTSSLSPYLALGVISPKQCLAALISHTDNPFLAPESGAFSWLNELIWRDFYRHLLVACPSLSKGLPFVEKGRMIRWNNDPEQFKAWCRGETGYPLVDAAMRQLLQTGWMHNRLRMVVASFLTKHLMIDWRWGERFFSEHLVDGDLAANNGGWQWSASTGCDAQPYFRMFNPIRQSEKFDPKGIFIRNLIQPLGHLTNQQVHMPDESVRPAGYPPPLVEHSWARARALDHFSVLGKS</sequence>
<dbReference type="AlphaFoldDB" id="A0AA37RWF4"/>
<dbReference type="FunFam" id="1.10.579.10:FF:000003">
    <property type="entry name" value="Deoxyribodipyrimidine photo-lyase"/>
    <property type="match status" value="1"/>
</dbReference>
<evidence type="ECO:0000256" key="4">
    <source>
        <dbReference type="ARBA" id="ARBA00014046"/>
    </source>
</evidence>
<evidence type="ECO:0000256" key="7">
    <source>
        <dbReference type="ARBA" id="ARBA00022991"/>
    </source>
</evidence>
<evidence type="ECO:0000256" key="2">
    <source>
        <dbReference type="ARBA" id="ARBA00005862"/>
    </source>
</evidence>
<reference evidence="16" key="1">
    <citation type="journal article" date="2014" name="Int. J. Syst. Evol. Microbiol.">
        <title>Complete genome sequence of Corynebacterium casei LMG S-19264T (=DSM 44701T), isolated from a smear-ripened cheese.</title>
        <authorList>
            <consortium name="US DOE Joint Genome Institute (JGI-PGF)"/>
            <person name="Walter F."/>
            <person name="Albersmeier A."/>
            <person name="Kalinowski J."/>
            <person name="Ruckert C."/>
        </authorList>
    </citation>
    <scope>NUCLEOTIDE SEQUENCE</scope>
    <source>
        <strain evidence="16">NBRC 101628</strain>
    </source>
</reference>
<feature type="site" description="Electron transfer via tryptophanyl radical" evidence="13">
    <location>
        <position position="355"/>
    </location>
</feature>
<feature type="domain" description="Photolyase/cryptochrome alpha/beta" evidence="15">
    <location>
        <begin position="1"/>
        <end position="133"/>
    </location>
</feature>
<comment type="similarity">
    <text evidence="2">Belongs to the DNA photolyase class-1 family.</text>
</comment>
<dbReference type="Pfam" id="PF03441">
    <property type="entry name" value="FAD_binding_7"/>
    <property type="match status" value="1"/>
</dbReference>
<feature type="binding site" evidence="12">
    <location>
        <begin position="228"/>
        <end position="232"/>
    </location>
    <ligand>
        <name>FAD</name>
        <dbReference type="ChEBI" id="CHEBI:57692"/>
    </ligand>
</feature>
<dbReference type="EC" id="4.1.99.3" evidence="3"/>
<dbReference type="PROSITE" id="PS00394">
    <property type="entry name" value="DNA_PHOTOLYASES_1_1"/>
    <property type="match status" value="1"/>
</dbReference>
<dbReference type="InterPro" id="IPR002081">
    <property type="entry name" value="Cryptochrome/DNA_photolyase_1"/>
</dbReference>
<proteinExistence type="inferred from homology"/>
<evidence type="ECO:0000256" key="14">
    <source>
        <dbReference type="RuleBase" id="RU004182"/>
    </source>
</evidence>
<feature type="site" description="Electron transfer via tryptophanyl radical" evidence="13">
    <location>
        <position position="302"/>
    </location>
</feature>
<name>A0AA37RWF4_9GAMM</name>
<dbReference type="InterPro" id="IPR036155">
    <property type="entry name" value="Crypto/Photolyase_N_sf"/>
</dbReference>
<comment type="function">
    <text evidence="10">Involved in repair of UV radiation-induced DNA damage. Catalyzes the light-dependent monomerization (300-600 nm) of cyclobutyl pyrimidine dimers (in cis-syn configuration), which are formed between adjacent bases on the same DNA strand upon exposure to ultraviolet radiation.</text>
</comment>
<evidence type="ECO:0000256" key="6">
    <source>
        <dbReference type="ARBA" id="ARBA00022827"/>
    </source>
</evidence>
<feature type="binding site" evidence="12">
    <location>
        <position position="267"/>
    </location>
    <ligand>
        <name>FAD</name>
        <dbReference type="ChEBI" id="CHEBI:57692"/>
    </ligand>
</feature>
<comment type="caution">
    <text evidence="16">The sequence shown here is derived from an EMBL/GenBank/DDBJ whole genome shotgun (WGS) entry which is preliminary data.</text>
</comment>
<organism evidence="16 17">
    <name type="scientific">Paraferrimonas sedimenticola</name>
    <dbReference type="NCBI Taxonomy" id="375674"/>
    <lineage>
        <taxon>Bacteria</taxon>
        <taxon>Pseudomonadati</taxon>
        <taxon>Pseudomonadota</taxon>
        <taxon>Gammaproteobacteria</taxon>
        <taxon>Alteromonadales</taxon>
        <taxon>Ferrimonadaceae</taxon>
        <taxon>Paraferrimonas</taxon>
    </lineage>
</organism>
<dbReference type="PANTHER" id="PTHR11455:SF9">
    <property type="entry name" value="CRYPTOCHROME CIRCADIAN CLOCK 5 ISOFORM X1"/>
    <property type="match status" value="1"/>
</dbReference>
<keyword evidence="6 12" id="KW-0274">FAD</keyword>
<dbReference type="Gene3D" id="1.10.579.10">
    <property type="entry name" value="DNA Cyclobutane Dipyrimidine Photolyase, subunit A, domain 3"/>
    <property type="match status" value="1"/>
</dbReference>
<dbReference type="InterPro" id="IPR005101">
    <property type="entry name" value="Cryptochr/Photolyase_FAD-bd"/>
</dbReference>
<feature type="binding site" evidence="12">
    <location>
        <begin position="368"/>
        <end position="370"/>
    </location>
    <ligand>
        <name>FAD</name>
        <dbReference type="ChEBI" id="CHEBI:57692"/>
    </ligand>
</feature>